<reference evidence="2" key="1">
    <citation type="submission" date="2014-07" db="EMBL/GenBank/DDBJ databases">
        <authorList>
            <person name="Monot Marc"/>
        </authorList>
    </citation>
    <scope>NUCLEOTIDE SEQUENCE</scope>
    <source>
        <strain evidence="2">7032989</strain>
    </source>
</reference>
<feature type="region of interest" description="Disordered" evidence="1">
    <location>
        <begin position="1"/>
        <end position="22"/>
    </location>
</feature>
<dbReference type="EMBL" id="LK933051">
    <property type="protein sequence ID" value="CDT26935.1"/>
    <property type="molecule type" value="Genomic_DNA"/>
</dbReference>
<organism evidence="2">
    <name type="scientific">Clostridioides difficile</name>
    <name type="common">Peptoclostridium difficile</name>
    <dbReference type="NCBI Taxonomy" id="1496"/>
    <lineage>
        <taxon>Bacteria</taxon>
        <taxon>Bacillati</taxon>
        <taxon>Bacillota</taxon>
        <taxon>Clostridia</taxon>
        <taxon>Peptostreptococcales</taxon>
        <taxon>Peptostreptococcaceae</taxon>
        <taxon>Clostridioides</taxon>
    </lineage>
</organism>
<sequence length="22" mass="2190">MTAVDLADAADSAGLNPSYNPP</sequence>
<protein>
    <submittedName>
        <fullName evidence="2">Uncharacterized protein</fullName>
    </submittedName>
</protein>
<evidence type="ECO:0000256" key="1">
    <source>
        <dbReference type="SAM" id="MobiDB-lite"/>
    </source>
</evidence>
<dbReference type="AlphaFoldDB" id="A0A069ATL0"/>
<name>A0A069ATL0_CLODI</name>
<evidence type="ECO:0000313" key="2">
    <source>
        <dbReference type="EMBL" id="CDT26935.1"/>
    </source>
</evidence>
<proteinExistence type="predicted"/>
<gene>
    <name evidence="2" type="ORF">BN1095_3810001</name>
</gene>
<accession>A0A069ATL0</accession>